<dbReference type="Proteomes" id="UP001153954">
    <property type="component" value="Unassembled WGS sequence"/>
</dbReference>
<dbReference type="EMBL" id="CAKOGL010000020">
    <property type="protein sequence ID" value="CAH2098687.1"/>
    <property type="molecule type" value="Genomic_DNA"/>
</dbReference>
<organism evidence="1 2">
    <name type="scientific">Euphydryas editha</name>
    <name type="common">Edith's checkerspot</name>
    <dbReference type="NCBI Taxonomy" id="104508"/>
    <lineage>
        <taxon>Eukaryota</taxon>
        <taxon>Metazoa</taxon>
        <taxon>Ecdysozoa</taxon>
        <taxon>Arthropoda</taxon>
        <taxon>Hexapoda</taxon>
        <taxon>Insecta</taxon>
        <taxon>Pterygota</taxon>
        <taxon>Neoptera</taxon>
        <taxon>Endopterygota</taxon>
        <taxon>Lepidoptera</taxon>
        <taxon>Glossata</taxon>
        <taxon>Ditrysia</taxon>
        <taxon>Papilionoidea</taxon>
        <taxon>Nymphalidae</taxon>
        <taxon>Nymphalinae</taxon>
        <taxon>Euphydryas</taxon>
    </lineage>
</organism>
<sequence>MIKTKQYFNLLQSSYLERKRGLLYFQEVFFKKSEIKPTPSTPAGPSTFQELVTDEDGWNIMTYNHLPPPDALGMLEEEVFASEDGGGLSLSIRLLSISTISEESEIDFSS</sequence>
<comment type="caution">
    <text evidence="1">The sequence shown here is derived from an EMBL/GenBank/DDBJ whole genome shotgun (WGS) entry which is preliminary data.</text>
</comment>
<protein>
    <submittedName>
        <fullName evidence="1">Uncharacterized protein</fullName>
    </submittedName>
</protein>
<name>A0AAU9UKU9_EUPED</name>
<dbReference type="AlphaFoldDB" id="A0AAU9UKU9"/>
<proteinExistence type="predicted"/>
<reference evidence="1" key="1">
    <citation type="submission" date="2022-03" db="EMBL/GenBank/DDBJ databases">
        <authorList>
            <person name="Tunstrom K."/>
        </authorList>
    </citation>
    <scope>NUCLEOTIDE SEQUENCE</scope>
</reference>
<accession>A0AAU9UKU9</accession>
<keyword evidence="2" id="KW-1185">Reference proteome</keyword>
<gene>
    <name evidence="1" type="ORF">EEDITHA_LOCUS13781</name>
</gene>
<evidence type="ECO:0000313" key="2">
    <source>
        <dbReference type="Proteomes" id="UP001153954"/>
    </source>
</evidence>
<evidence type="ECO:0000313" key="1">
    <source>
        <dbReference type="EMBL" id="CAH2098687.1"/>
    </source>
</evidence>